<evidence type="ECO:0000313" key="1">
    <source>
        <dbReference type="Proteomes" id="UP000038045"/>
    </source>
</evidence>
<dbReference type="WBParaSite" id="PTRK_0000860100.1">
    <property type="protein sequence ID" value="PTRK_0000860100.1"/>
    <property type="gene ID" value="PTRK_0000860100"/>
</dbReference>
<evidence type="ECO:0000313" key="2">
    <source>
        <dbReference type="WBParaSite" id="PTRK_0000860100.1"/>
    </source>
</evidence>
<dbReference type="Proteomes" id="UP000038045">
    <property type="component" value="Unplaced"/>
</dbReference>
<protein>
    <submittedName>
        <fullName evidence="2">BAH domain-containing protein</fullName>
    </submittedName>
</protein>
<reference evidence="2" key="1">
    <citation type="submission" date="2017-02" db="UniProtKB">
        <authorList>
            <consortium name="WormBaseParasite"/>
        </authorList>
    </citation>
    <scope>IDENTIFICATION</scope>
</reference>
<proteinExistence type="predicted"/>
<name>A0A0N4ZKG7_PARTI</name>
<sequence length="240" mass="27933">MDYSGEDDLVYSLNQLQLAKRILACIGNFKDIKNLALSSSCELSKLPNALNNNDHIDFLDAIRSQRNILEQKEAKYKIKTFGHNYLESQDQEVALLLRSNVQISNAISFRLHYGRYELLYIHEPPNVLAVHYMDYIPSHKYNKGENIDVNEIEEYDCPCRTVGKHFTYSINHNVGVLSQRVTVYFNHPADYDFYQTNLPSQSMIHYYEFDSEYCKAVNNDDTLVEDNYAFMIRKGFGLLI</sequence>
<dbReference type="AlphaFoldDB" id="A0A0N4ZKG7"/>
<accession>A0A0N4ZKG7</accession>
<organism evidence="1 2">
    <name type="scientific">Parastrongyloides trichosuri</name>
    <name type="common">Possum-specific nematode worm</name>
    <dbReference type="NCBI Taxonomy" id="131310"/>
    <lineage>
        <taxon>Eukaryota</taxon>
        <taxon>Metazoa</taxon>
        <taxon>Ecdysozoa</taxon>
        <taxon>Nematoda</taxon>
        <taxon>Chromadorea</taxon>
        <taxon>Rhabditida</taxon>
        <taxon>Tylenchina</taxon>
        <taxon>Panagrolaimomorpha</taxon>
        <taxon>Strongyloidoidea</taxon>
        <taxon>Strongyloididae</taxon>
        <taxon>Parastrongyloides</taxon>
    </lineage>
</organism>
<keyword evidence="1" id="KW-1185">Reference proteome</keyword>
<dbReference type="STRING" id="131310.A0A0N4ZKG7"/>